<dbReference type="PATRIC" id="fig|136160.3.peg.3340"/>
<comment type="similarity">
    <text evidence="1">Belongs to the N(4)/N(6)-methyltransferase family.</text>
</comment>
<dbReference type="GO" id="GO:0008170">
    <property type="term" value="F:N-methyltransferase activity"/>
    <property type="evidence" value="ECO:0007669"/>
    <property type="project" value="InterPro"/>
</dbReference>
<dbReference type="InterPro" id="IPR029063">
    <property type="entry name" value="SAM-dependent_MTases_sf"/>
</dbReference>
<dbReference type="InterPro" id="IPR036086">
    <property type="entry name" value="ParB/Sulfiredoxin_sf"/>
</dbReference>
<dbReference type="EMBL" id="LILD01000001">
    <property type="protein sequence ID" value="KOO39902.1"/>
    <property type="molecule type" value="Genomic_DNA"/>
</dbReference>
<organism evidence="7">
    <name type="scientific">Halalkalibacterium halodurans</name>
    <name type="common">Bacillus halodurans</name>
    <dbReference type="NCBI Taxonomy" id="86665"/>
    <lineage>
        <taxon>Bacteria</taxon>
        <taxon>Bacillati</taxon>
        <taxon>Bacillota</taxon>
        <taxon>Bacilli</taxon>
        <taxon>Bacillales</taxon>
        <taxon>Bacillaceae</taxon>
        <taxon>Halalkalibacterium (ex Joshi et al. 2022)</taxon>
    </lineage>
</organism>
<dbReference type="Pfam" id="PF02195">
    <property type="entry name" value="ParB_N"/>
    <property type="match status" value="1"/>
</dbReference>
<dbReference type="GO" id="GO:0032259">
    <property type="term" value="P:methylation"/>
    <property type="evidence" value="ECO:0007669"/>
    <property type="project" value="UniProtKB-KW"/>
</dbReference>
<dbReference type="InterPro" id="IPR015840">
    <property type="entry name" value="DNA_MeTrfase_ParB"/>
</dbReference>
<feature type="domain" description="ParB-like N-terminal" evidence="6">
    <location>
        <begin position="4"/>
        <end position="93"/>
    </location>
</feature>
<dbReference type="AlphaFoldDB" id="A0A0M0KMR5"/>
<evidence type="ECO:0000313" key="7">
    <source>
        <dbReference type="EMBL" id="KOO39902.1"/>
    </source>
</evidence>
<dbReference type="RefSeq" id="WP_053431750.1">
    <property type="nucleotide sequence ID" value="NZ_LILD02000002.1"/>
</dbReference>
<dbReference type="SMART" id="SM00470">
    <property type="entry name" value="ParB"/>
    <property type="match status" value="1"/>
</dbReference>
<dbReference type="SUPFAM" id="SSF53335">
    <property type="entry name" value="S-adenosyl-L-methionine-dependent methyltransferases"/>
    <property type="match status" value="1"/>
</dbReference>
<evidence type="ECO:0000256" key="4">
    <source>
        <dbReference type="ARBA" id="ARBA00022691"/>
    </source>
</evidence>
<dbReference type="InterPro" id="IPR002941">
    <property type="entry name" value="DNA_methylase_N4/N6"/>
</dbReference>
<name>A0A0M0KMR5_ALKHA</name>
<dbReference type="PROSITE" id="PS00092">
    <property type="entry name" value="N6_MTASE"/>
    <property type="match status" value="1"/>
</dbReference>
<reference evidence="7" key="1">
    <citation type="submission" date="2015-08" db="EMBL/GenBank/DDBJ databases">
        <title>Complete DNA Sequence of Pseudomonas syringae pv. actinidiae, the Causal Agent of Kiwifruit Canker Disease.</title>
        <authorList>
            <person name="Rikkerink E.H.A."/>
            <person name="Fineran P.C."/>
        </authorList>
    </citation>
    <scope>NUCLEOTIDE SEQUENCE</scope>
    <source>
        <strain evidence="7">DSM 13666</strain>
    </source>
</reference>
<dbReference type="Gene3D" id="3.40.50.150">
    <property type="entry name" value="Vaccinia Virus protein VP39"/>
    <property type="match status" value="1"/>
</dbReference>
<keyword evidence="4" id="KW-0949">S-adenosyl-L-methionine</keyword>
<dbReference type="CDD" id="cd16401">
    <property type="entry name" value="ParB_N_like_MT"/>
    <property type="match status" value="1"/>
</dbReference>
<dbReference type="InterPro" id="IPR002052">
    <property type="entry name" value="DNA_methylase_N6_adenine_CS"/>
</dbReference>
<dbReference type="InterPro" id="IPR002295">
    <property type="entry name" value="N4/N6-MTase_EcoPI_Mod-like"/>
</dbReference>
<dbReference type="PIRSF" id="PIRSF036758">
    <property type="entry name" value="Aden_M_ParB"/>
    <property type="match status" value="1"/>
</dbReference>
<evidence type="ECO:0000256" key="3">
    <source>
        <dbReference type="ARBA" id="ARBA00022679"/>
    </source>
</evidence>
<keyword evidence="5" id="KW-0680">Restriction system</keyword>
<evidence type="ECO:0000259" key="6">
    <source>
        <dbReference type="SMART" id="SM00470"/>
    </source>
</evidence>
<evidence type="ECO:0000256" key="2">
    <source>
        <dbReference type="ARBA" id="ARBA00022603"/>
    </source>
</evidence>
<keyword evidence="3 7" id="KW-0808">Transferase</keyword>
<dbReference type="GO" id="GO:0003677">
    <property type="term" value="F:DNA binding"/>
    <property type="evidence" value="ECO:0007669"/>
    <property type="project" value="InterPro"/>
</dbReference>
<accession>A0A0M0KMR5</accession>
<sequence length="433" mass="49061">MEIRKIPVSEINPAPYNPRIDLQPGDSEYEKLKLSIREFGYVEPLVWNERTGNLVGGHQRFKVLMESKPETIDVSVVDLDSSMEKALNLALNKISGDWDEGKLSELLAELQEEEIDVQLTGFDLVELGELLGIENEPEIEVVEDDNFDFEKTLEDLKKSDPETSLGDVWKLGQHILLCGDATNPEHIEMLMQHSGGKANLVVTDPPYNVAVSSDSKKLQEDGQEKILNDDMDAAEFEKFLNGVFKQYATLMADDSAIYVFHPSTYQREFENAMNAHGIVVRCQCIWVKNAPTFGWAQYRFKHEPVFYAHKKKKAPAWYGDRKQTTVWKADLSTDLMEPELPETVWEVSRGDVSKYIHPTQKPLDLLAIPMRNSSRKGDLIVDLFGGSGSTMMTADQMGRRCASMELDPYFCDAIKLRYFEATGIEPELVHSIS</sequence>
<dbReference type="InterPro" id="IPR003115">
    <property type="entry name" value="ParB_N"/>
</dbReference>
<dbReference type="PRINTS" id="PR00506">
    <property type="entry name" value="D21N6MTFRASE"/>
</dbReference>
<dbReference type="Pfam" id="PF01555">
    <property type="entry name" value="N6_N4_Mtase"/>
    <property type="match status" value="1"/>
</dbReference>
<proteinExistence type="inferred from homology"/>
<evidence type="ECO:0000256" key="1">
    <source>
        <dbReference type="ARBA" id="ARBA00006594"/>
    </source>
</evidence>
<dbReference type="Gene3D" id="3.90.1530.10">
    <property type="entry name" value="Conserved hypothetical protein from pyrococcus furiosus pfu- 392566-001, ParB domain"/>
    <property type="match status" value="1"/>
</dbReference>
<evidence type="ECO:0000256" key="5">
    <source>
        <dbReference type="ARBA" id="ARBA00022747"/>
    </source>
</evidence>
<dbReference type="SUPFAM" id="SSF110849">
    <property type="entry name" value="ParB/Sulfiredoxin"/>
    <property type="match status" value="1"/>
</dbReference>
<dbReference type="GO" id="GO:0009307">
    <property type="term" value="P:DNA restriction-modification system"/>
    <property type="evidence" value="ECO:0007669"/>
    <property type="project" value="UniProtKB-KW"/>
</dbReference>
<protein>
    <submittedName>
        <fullName evidence="7">Adenine methyltransferase</fullName>
    </submittedName>
</protein>
<comment type="caution">
    <text evidence="7">The sequence shown here is derived from an EMBL/GenBank/DDBJ whole genome shotgun (WGS) entry which is preliminary data.</text>
</comment>
<keyword evidence="2 7" id="KW-0489">Methyltransferase</keyword>
<gene>
    <name evidence="7" type="ORF">AMD02_14385</name>
</gene>